<evidence type="ECO:0008006" key="4">
    <source>
        <dbReference type="Google" id="ProtNLM"/>
    </source>
</evidence>
<reference evidence="2 3" key="1">
    <citation type="submission" date="2018-04" db="EMBL/GenBank/DDBJ databases">
        <title>Flavobacterium sp. nov., isolated from glacier ice.</title>
        <authorList>
            <person name="Liu Q."/>
            <person name="Xin Y.-H."/>
        </authorList>
    </citation>
    <scope>NUCLEOTIDE SEQUENCE [LARGE SCALE GENOMIC DNA]</scope>
    <source>
        <strain evidence="2 3">LB2P30</strain>
    </source>
</reference>
<organism evidence="2 3">
    <name type="scientific">Flavobacterium laiguense</name>
    <dbReference type="NCBI Taxonomy" id="2169409"/>
    <lineage>
        <taxon>Bacteria</taxon>
        <taxon>Pseudomonadati</taxon>
        <taxon>Bacteroidota</taxon>
        <taxon>Flavobacteriia</taxon>
        <taxon>Flavobacteriales</taxon>
        <taxon>Flavobacteriaceae</taxon>
        <taxon>Flavobacterium</taxon>
    </lineage>
</organism>
<dbReference type="InterPro" id="IPR045950">
    <property type="entry name" value="DUF6370"/>
</dbReference>
<dbReference type="OrthoDB" id="676338at2"/>
<accession>A0A2U1JR29</accession>
<dbReference type="AlphaFoldDB" id="A0A2U1JR29"/>
<feature type="signal peptide" evidence="1">
    <location>
        <begin position="1"/>
        <end position="18"/>
    </location>
</feature>
<dbReference type="EMBL" id="QCZH01000020">
    <property type="protein sequence ID" value="PWA07646.1"/>
    <property type="molecule type" value="Genomic_DNA"/>
</dbReference>
<keyword evidence="1" id="KW-0732">Signal</keyword>
<keyword evidence="3" id="KW-1185">Reference proteome</keyword>
<dbReference type="Proteomes" id="UP000245618">
    <property type="component" value="Unassembled WGS sequence"/>
</dbReference>
<evidence type="ECO:0000256" key="1">
    <source>
        <dbReference type="SAM" id="SignalP"/>
    </source>
</evidence>
<evidence type="ECO:0000313" key="3">
    <source>
        <dbReference type="Proteomes" id="UP000245618"/>
    </source>
</evidence>
<feature type="chain" id="PRO_5015576165" description="Glutaminyl-tRNA synthetase" evidence="1">
    <location>
        <begin position="19"/>
        <end position="106"/>
    </location>
</feature>
<dbReference type="Pfam" id="PF19897">
    <property type="entry name" value="DUF6370"/>
    <property type="match status" value="1"/>
</dbReference>
<gene>
    <name evidence="2" type="ORF">DB891_14165</name>
</gene>
<name>A0A2U1JR29_9FLAO</name>
<dbReference type="RefSeq" id="WP_116764236.1">
    <property type="nucleotide sequence ID" value="NZ_QCZH01000020.1"/>
</dbReference>
<proteinExistence type="predicted"/>
<comment type="caution">
    <text evidence="2">The sequence shown here is derived from an EMBL/GenBank/DDBJ whole genome shotgun (WGS) entry which is preliminary data.</text>
</comment>
<sequence length="106" mass="11735">MKNLFSIALLFTALMSSAQEKKEVLKSQIVEVSCGECNFGLKGKSCDLAVRIDGKAYFVDGTRIDDHGDSHAKDGFCETIRKAEVTGEIIDNRFKVTSFTLLPEKK</sequence>
<protein>
    <recommendedName>
        <fullName evidence="4">Glutaminyl-tRNA synthetase</fullName>
    </recommendedName>
</protein>
<evidence type="ECO:0000313" key="2">
    <source>
        <dbReference type="EMBL" id="PWA07646.1"/>
    </source>
</evidence>